<evidence type="ECO:0000259" key="4">
    <source>
        <dbReference type="PROSITE" id="PS50102"/>
    </source>
</evidence>
<feature type="domain" description="RRM" evidence="4">
    <location>
        <begin position="101"/>
        <end position="173"/>
    </location>
</feature>
<evidence type="ECO:0000313" key="7">
    <source>
        <dbReference type="Proteomes" id="UP000015354"/>
    </source>
</evidence>
<dbReference type="InterPro" id="IPR001878">
    <property type="entry name" value="Znf_CCHC"/>
</dbReference>
<dbReference type="Pfam" id="PF00076">
    <property type="entry name" value="RRM_1"/>
    <property type="match status" value="2"/>
</dbReference>
<dbReference type="InterPro" id="IPR000504">
    <property type="entry name" value="RRM_dom"/>
</dbReference>
<dbReference type="InterPro" id="IPR012677">
    <property type="entry name" value="Nucleotide-bd_a/b_plait_sf"/>
</dbReference>
<dbReference type="SMART" id="SM00343">
    <property type="entry name" value="ZnF_C2HC"/>
    <property type="match status" value="1"/>
</dbReference>
<gene>
    <name evidence="6" type="ORF">STCU_05067</name>
</gene>
<evidence type="ECO:0000256" key="1">
    <source>
        <dbReference type="PROSITE-ProRule" id="PRU00047"/>
    </source>
</evidence>
<evidence type="ECO:0000256" key="2">
    <source>
        <dbReference type="PROSITE-ProRule" id="PRU00176"/>
    </source>
</evidence>
<feature type="region of interest" description="Disordered" evidence="3">
    <location>
        <begin position="74"/>
        <end position="96"/>
    </location>
</feature>
<dbReference type="PROSITE" id="PS50158">
    <property type="entry name" value="ZF_CCHC"/>
    <property type="match status" value="1"/>
</dbReference>
<feature type="domain" description="RRM" evidence="4">
    <location>
        <begin position="4"/>
        <end position="75"/>
    </location>
</feature>
<dbReference type="Proteomes" id="UP000015354">
    <property type="component" value="Unassembled WGS sequence"/>
</dbReference>
<dbReference type="GO" id="GO:0003723">
    <property type="term" value="F:RNA binding"/>
    <property type="evidence" value="ECO:0007669"/>
    <property type="project" value="UniProtKB-UniRule"/>
</dbReference>
<dbReference type="OrthoDB" id="79941at2759"/>
<dbReference type="Pfam" id="PF00098">
    <property type="entry name" value="zf-CCHC"/>
    <property type="match status" value="1"/>
</dbReference>
<dbReference type="Pfam" id="PF14605">
    <property type="entry name" value="Nup35_RRM_2"/>
    <property type="match status" value="1"/>
</dbReference>
<organism evidence="6 7">
    <name type="scientific">Strigomonas culicis</name>
    <dbReference type="NCBI Taxonomy" id="28005"/>
    <lineage>
        <taxon>Eukaryota</taxon>
        <taxon>Discoba</taxon>
        <taxon>Euglenozoa</taxon>
        <taxon>Kinetoplastea</taxon>
        <taxon>Metakinetoplastina</taxon>
        <taxon>Trypanosomatida</taxon>
        <taxon>Trypanosomatidae</taxon>
        <taxon>Strigomonadinae</taxon>
        <taxon>Strigomonas</taxon>
    </lineage>
</organism>
<keyword evidence="1" id="KW-0862">Zinc</keyword>
<dbReference type="InterPro" id="IPR036875">
    <property type="entry name" value="Znf_CCHC_sf"/>
</dbReference>
<keyword evidence="1" id="KW-0863">Zinc-finger</keyword>
<dbReference type="SUPFAM" id="SSF54928">
    <property type="entry name" value="RNA-binding domain, RBD"/>
    <property type="match status" value="3"/>
</dbReference>
<keyword evidence="2" id="KW-0694">RNA-binding</keyword>
<dbReference type="EMBL" id="ATMH01005067">
    <property type="protein sequence ID" value="EPY28513.1"/>
    <property type="molecule type" value="Genomic_DNA"/>
</dbReference>
<reference evidence="6 7" key="1">
    <citation type="journal article" date="2013" name="PLoS ONE">
        <title>Predicting the Proteins of Angomonas deanei, Strigomonas culicis and Their Respective Endosymbionts Reveals New Aspects of the Trypanosomatidae Family.</title>
        <authorList>
            <person name="Motta M.C."/>
            <person name="Martins A.C."/>
            <person name="de Souza S.S."/>
            <person name="Catta-Preta C.M."/>
            <person name="Silva R."/>
            <person name="Klein C.C."/>
            <person name="de Almeida L.G."/>
            <person name="de Lima Cunha O."/>
            <person name="Ciapina L.P."/>
            <person name="Brocchi M."/>
            <person name="Colabardini A.C."/>
            <person name="de Araujo Lima B."/>
            <person name="Machado C.R."/>
            <person name="de Almeida Soares C.M."/>
            <person name="Probst C.M."/>
            <person name="de Menezes C.B."/>
            <person name="Thompson C.E."/>
            <person name="Bartholomeu D.C."/>
            <person name="Gradia D.F."/>
            <person name="Pavoni D.P."/>
            <person name="Grisard E.C."/>
            <person name="Fantinatti-Garboggini F."/>
            <person name="Marchini F.K."/>
            <person name="Rodrigues-Luiz G.F."/>
            <person name="Wagner G."/>
            <person name="Goldman G.H."/>
            <person name="Fietto J.L."/>
            <person name="Elias M.C."/>
            <person name="Goldman M.H."/>
            <person name="Sagot M.F."/>
            <person name="Pereira M."/>
            <person name="Stoco P.H."/>
            <person name="de Mendonca-Neto R.P."/>
            <person name="Teixeira S.M."/>
            <person name="Maciel T.E."/>
            <person name="de Oliveira Mendes T.A."/>
            <person name="Urmenyi T.P."/>
            <person name="de Souza W."/>
            <person name="Schenkman S."/>
            <person name="de Vasconcelos A.T."/>
        </authorList>
    </citation>
    <scope>NUCLEOTIDE SEQUENCE [LARGE SCALE GENOMIC DNA]</scope>
</reference>
<protein>
    <submittedName>
        <fullName evidence="6">RNA-binding protein</fullName>
    </submittedName>
</protein>
<dbReference type="SMART" id="SM00360">
    <property type="entry name" value="RRM"/>
    <property type="match status" value="3"/>
</dbReference>
<dbReference type="AlphaFoldDB" id="S9UHW4"/>
<dbReference type="InterPro" id="IPR035979">
    <property type="entry name" value="RBD_domain_sf"/>
</dbReference>
<comment type="caution">
    <text evidence="6">The sequence shown here is derived from an EMBL/GenBank/DDBJ whole genome shotgun (WGS) entry which is preliminary data.</text>
</comment>
<name>S9UHW4_9TRYP</name>
<accession>S9UHW4</accession>
<dbReference type="GO" id="GO:0008270">
    <property type="term" value="F:zinc ion binding"/>
    <property type="evidence" value="ECO:0007669"/>
    <property type="project" value="UniProtKB-KW"/>
</dbReference>
<dbReference type="SUPFAM" id="SSF57756">
    <property type="entry name" value="Retrovirus zinc finger-like domains"/>
    <property type="match status" value="1"/>
</dbReference>
<keyword evidence="1" id="KW-0479">Metal-binding</keyword>
<evidence type="ECO:0000256" key="3">
    <source>
        <dbReference type="SAM" id="MobiDB-lite"/>
    </source>
</evidence>
<evidence type="ECO:0000259" key="5">
    <source>
        <dbReference type="PROSITE" id="PS50158"/>
    </source>
</evidence>
<dbReference type="Gene3D" id="4.10.60.10">
    <property type="entry name" value="Zinc finger, CCHC-type"/>
    <property type="match status" value="1"/>
</dbReference>
<feature type="compositionally biased region" description="Basic and acidic residues" evidence="3">
    <location>
        <begin position="82"/>
        <end position="96"/>
    </location>
</feature>
<evidence type="ECO:0000313" key="6">
    <source>
        <dbReference type="EMBL" id="EPY28513.1"/>
    </source>
</evidence>
<dbReference type="Gene3D" id="3.30.70.330">
    <property type="match status" value="3"/>
</dbReference>
<keyword evidence="7" id="KW-1185">Reference proteome</keyword>
<dbReference type="PANTHER" id="PTHR32343">
    <property type="entry name" value="SERINE/ARGININE-RICH SPLICING FACTOR"/>
    <property type="match status" value="1"/>
</dbReference>
<dbReference type="PROSITE" id="PS50102">
    <property type="entry name" value="RRM"/>
    <property type="match status" value="3"/>
</dbReference>
<sequence>MSTPAVIVSGLPADLTQESLQDYFSRVGPVVSVELLDGGRARVTLEREEDLEGALDLSGAEYREGVVLDVQVSTAAAPADDDEKHSQTDAKERKPRFEEGKAIVVRGLAVPLREQEKVREIFGPCGEITDLYIDSRGRFVYLSFATTEAADTAVARSGEELEGSAIDVQLRRSQTARRQDVRLTVKHLPVGATEAQVKELFSTVGVLTDTYLKADQQLCFISYATAEEADRAMALQGREIGGNRVEVERREKTNCFLCGKEGHIGSQCRSMTCHSCGRQGHKA</sequence>
<proteinExistence type="predicted"/>
<feature type="domain" description="CCHC-type" evidence="5">
    <location>
        <begin position="255"/>
        <end position="270"/>
    </location>
</feature>
<feature type="domain" description="RRM" evidence="4">
    <location>
        <begin position="181"/>
        <end position="252"/>
    </location>
</feature>
<dbReference type="PANTHER" id="PTHR32343:SF22">
    <property type="entry name" value="LD29830P"/>
    <property type="match status" value="1"/>
</dbReference>
<dbReference type="CDD" id="cd00590">
    <property type="entry name" value="RRM_SF"/>
    <property type="match status" value="3"/>
</dbReference>
<feature type="non-terminal residue" evidence="6">
    <location>
        <position position="283"/>
    </location>
</feature>